<dbReference type="PROSITE" id="PS50011">
    <property type="entry name" value="PROTEIN_KINASE_DOM"/>
    <property type="match status" value="1"/>
</dbReference>
<organism evidence="7 8">
    <name type="scientific">Perkinsus olseni</name>
    <name type="common">Perkinsus atlanticus</name>
    <dbReference type="NCBI Taxonomy" id="32597"/>
    <lineage>
        <taxon>Eukaryota</taxon>
        <taxon>Sar</taxon>
        <taxon>Alveolata</taxon>
        <taxon>Perkinsozoa</taxon>
        <taxon>Perkinsea</taxon>
        <taxon>Perkinsida</taxon>
        <taxon>Perkinsidae</taxon>
        <taxon>Perkinsus</taxon>
    </lineage>
</organism>
<evidence type="ECO:0000256" key="1">
    <source>
        <dbReference type="ARBA" id="ARBA00011245"/>
    </source>
</evidence>
<dbReference type="GO" id="GO:0005524">
    <property type="term" value="F:ATP binding"/>
    <property type="evidence" value="ECO:0007669"/>
    <property type="project" value="UniProtKB-UniRule"/>
</dbReference>
<comment type="caution">
    <text evidence="7">The sequence shown here is derived from an EMBL/GenBank/DDBJ whole genome shotgun (WGS) entry which is preliminary data.</text>
</comment>
<protein>
    <submittedName>
        <fullName evidence="7">Serine/threonine-protein kinase 17A</fullName>
    </submittedName>
</protein>
<dbReference type="InterPro" id="IPR017441">
    <property type="entry name" value="Protein_kinase_ATP_BS"/>
</dbReference>
<dbReference type="PANTHER" id="PTHR24347">
    <property type="entry name" value="SERINE/THREONINE-PROTEIN KINASE"/>
    <property type="match status" value="1"/>
</dbReference>
<name>A0A7J6UI57_PEROL</name>
<dbReference type="OMA" id="RIMDEDY"/>
<dbReference type="PROSITE" id="PS00108">
    <property type="entry name" value="PROTEIN_KINASE_ST"/>
    <property type="match status" value="1"/>
</dbReference>
<keyword evidence="2 4" id="KW-0547">Nucleotide-binding</keyword>
<feature type="binding site" evidence="4">
    <location>
        <position position="72"/>
    </location>
    <ligand>
        <name>ATP</name>
        <dbReference type="ChEBI" id="CHEBI:30616"/>
    </ligand>
</feature>
<evidence type="ECO:0000313" key="8">
    <source>
        <dbReference type="Proteomes" id="UP000553632"/>
    </source>
</evidence>
<dbReference type="SUPFAM" id="SSF56112">
    <property type="entry name" value="Protein kinase-like (PK-like)"/>
    <property type="match status" value="1"/>
</dbReference>
<evidence type="ECO:0000313" key="7">
    <source>
        <dbReference type="EMBL" id="KAF4756904.1"/>
    </source>
</evidence>
<dbReference type="InterPro" id="IPR011009">
    <property type="entry name" value="Kinase-like_dom_sf"/>
</dbReference>
<dbReference type="Pfam" id="PF00069">
    <property type="entry name" value="Pkinase"/>
    <property type="match status" value="1"/>
</dbReference>
<sequence length="572" mass="64187">MSHPELGIMRLLDAWDHPLVDPSFAEFTSPYGAKLYENIRARYDIGHVLGSGSFGQVRTCTLRENGERRAVKLLEQSCDGSVAMFDREVTLLMRVRSEHIIRCHDFFKDRHFLYIVMELCTGGELLQKVIEMRRFCEEDAACVCRQVVSAIESIHSAGICHRDIKAENLLLDGEGDVKTCRVKMIDFGLATDVSCAGRLEELCGSPHYLAPELLGQNYSFPVDLWSLGVLMYLLLSAHRRVTASRMKVSPVVEERRNSVLRIMDEDYKKGLSEGQRVDTAAMQEVTSKPEFVRRDNKLMTAPSWAWRSKKLPWRPTDQKIQEDQEMLDVLPCEAPEEADRRIGRRGSETNLAEADKAKLRVICLDVFEIRRLNHVEEMFEEFKQQRDSLKSSRSITEDLPSFSESPQTQPHVLLDANPRAEKLHFRNNSTVREDSEGSTTTSAGSWPGRIEGFGLPPRSSFDQLQCDGLDTVYGAVAPLSTSDAIGSSATPPAVEFAETTRASATSMSLEDLRAALQASHKRMIAIVDEENGPTMDGEATAQPPPSKARCQELIKGSEGDARLRQWAERSGF</sequence>
<dbReference type="PROSITE" id="PS00107">
    <property type="entry name" value="PROTEIN_KINASE_ATP"/>
    <property type="match status" value="1"/>
</dbReference>
<dbReference type="InterPro" id="IPR000719">
    <property type="entry name" value="Prot_kinase_dom"/>
</dbReference>
<dbReference type="InterPro" id="IPR008271">
    <property type="entry name" value="Ser/Thr_kinase_AS"/>
</dbReference>
<dbReference type="GO" id="GO:0004672">
    <property type="term" value="F:protein kinase activity"/>
    <property type="evidence" value="ECO:0007669"/>
    <property type="project" value="InterPro"/>
</dbReference>
<evidence type="ECO:0000256" key="3">
    <source>
        <dbReference type="ARBA" id="ARBA00022840"/>
    </source>
</evidence>
<evidence type="ECO:0000256" key="4">
    <source>
        <dbReference type="PROSITE-ProRule" id="PRU10141"/>
    </source>
</evidence>
<accession>A0A7J6UI57</accession>
<evidence type="ECO:0000256" key="2">
    <source>
        <dbReference type="ARBA" id="ARBA00022741"/>
    </source>
</evidence>
<keyword evidence="3 4" id="KW-0067">ATP-binding</keyword>
<feature type="region of interest" description="Disordered" evidence="5">
    <location>
        <begin position="386"/>
        <end position="410"/>
    </location>
</feature>
<dbReference type="AlphaFoldDB" id="A0A7J6UI57"/>
<feature type="region of interest" description="Disordered" evidence="5">
    <location>
        <begin position="426"/>
        <end position="451"/>
    </location>
</feature>
<dbReference type="FunFam" id="1.10.510.10:FF:000571">
    <property type="entry name" value="Maternal embryonic leucine zipper kinase"/>
    <property type="match status" value="1"/>
</dbReference>
<dbReference type="SMART" id="SM00220">
    <property type="entry name" value="S_TKc"/>
    <property type="match status" value="1"/>
</dbReference>
<dbReference type="Proteomes" id="UP000553632">
    <property type="component" value="Unassembled WGS sequence"/>
</dbReference>
<keyword evidence="8" id="KW-1185">Reference proteome</keyword>
<proteinExistence type="predicted"/>
<evidence type="ECO:0000256" key="5">
    <source>
        <dbReference type="SAM" id="MobiDB-lite"/>
    </source>
</evidence>
<feature type="domain" description="Protein kinase" evidence="6">
    <location>
        <begin position="43"/>
        <end position="402"/>
    </location>
</feature>
<dbReference type="Gene3D" id="1.10.510.10">
    <property type="entry name" value="Transferase(Phosphotransferase) domain 1"/>
    <property type="match status" value="1"/>
</dbReference>
<comment type="subunit">
    <text evidence="1">Monomer.</text>
</comment>
<gene>
    <name evidence="7" type="primary">STK17A_6</name>
    <name evidence="7" type="ORF">FOZ63_028036</name>
</gene>
<dbReference type="EMBL" id="JABANO010003316">
    <property type="protein sequence ID" value="KAF4756904.1"/>
    <property type="molecule type" value="Genomic_DNA"/>
</dbReference>
<reference evidence="7 8" key="1">
    <citation type="submission" date="2020-04" db="EMBL/GenBank/DDBJ databases">
        <title>Perkinsus olseni comparative genomics.</title>
        <authorList>
            <person name="Bogema D.R."/>
        </authorList>
    </citation>
    <scope>NUCLEOTIDE SEQUENCE [LARGE SCALE GENOMIC DNA]</scope>
    <source>
        <strain evidence="7 8">ATCC PRA-207</strain>
    </source>
</reference>
<evidence type="ECO:0000259" key="6">
    <source>
        <dbReference type="PROSITE" id="PS50011"/>
    </source>
</evidence>
<keyword evidence="7" id="KW-0418">Kinase</keyword>
<keyword evidence="7" id="KW-0808">Transferase</keyword>